<dbReference type="Pfam" id="PF13458">
    <property type="entry name" value="Peripla_BP_6"/>
    <property type="match status" value="1"/>
</dbReference>
<gene>
    <name evidence="7" type="ORF">EAY64_02710</name>
</gene>
<dbReference type="PANTHER" id="PTHR47151">
    <property type="entry name" value="LEU/ILE/VAL-BINDING ABC TRANSPORTER SUBUNIT"/>
    <property type="match status" value="1"/>
</dbReference>
<protein>
    <submittedName>
        <fullName evidence="7">Branched-chain amino acid ABC transporter substrate-binding protein</fullName>
    </submittedName>
</protein>
<feature type="domain" description="Leucine-binding protein" evidence="6">
    <location>
        <begin position="45"/>
        <end position="387"/>
    </location>
</feature>
<dbReference type="AlphaFoldDB" id="A0A454JMP8"/>
<comment type="similarity">
    <text evidence="1">Belongs to the leucine-binding protein family.</text>
</comment>
<reference evidence="7 8" key="1">
    <citation type="submission" date="2018-10" db="EMBL/GenBank/DDBJ databases">
        <title>Draft genome sequence of Aquitalea MWU14-2217 isolated from a wild cranberry bog in Provincetown, Massachusetts.</title>
        <authorList>
            <person name="Ebadzadsahrai G."/>
            <person name="Soby S."/>
        </authorList>
    </citation>
    <scope>NUCLEOTIDE SEQUENCE [LARGE SCALE GENOMIC DNA]</scope>
    <source>
        <strain evidence="7 8">MWU14-2217</strain>
    </source>
</reference>
<keyword evidence="3 5" id="KW-0732">Signal</keyword>
<evidence type="ECO:0000256" key="3">
    <source>
        <dbReference type="ARBA" id="ARBA00022729"/>
    </source>
</evidence>
<dbReference type="Gene3D" id="3.40.50.2300">
    <property type="match status" value="2"/>
</dbReference>
<sequence>MNKYARLSLIAAAAMTLAACGKQEQPAATDASAPVAAASTGGDVTVKIGQVSPMSGPISHLGKDNEFGAKLAIEDLNAEGVEIGGKKVKFELVSEDDQGDPKIGTQVAQRLVDAGVVGVVGHLNSGTTIPASKIYSDAGLPQISPSATNPDYTKQGFKTTFRVIANDVQQGTALGQFAADGLKAKKVAIIDDRTAYGQGLADEFEKAVKAKGVDVVKREFTTNTATDFNAILTSIKATKPDVIFYGGMDAQAGPLAKQMSRLGIKAKLMGGDGWQTPEFIKLAGDASEGQFSSSCGVPRDKMPGFAAFNDKFKAKFNTEVQIYAPYEYDAVRVLVDAMKRAKSTDPKVYLPEVGKTDYTGVTGKITFDDKGDIKNGAVTVYQVKGGKWEVVSTVGGPAAAASAAQ</sequence>
<accession>A0A454JMP8</accession>
<dbReference type="InterPro" id="IPR028082">
    <property type="entry name" value="Peripla_BP_I"/>
</dbReference>
<dbReference type="CDD" id="cd06342">
    <property type="entry name" value="PBP1_ABC_LIVBP-like"/>
    <property type="match status" value="1"/>
</dbReference>
<keyword evidence="2" id="KW-0813">Transport</keyword>
<evidence type="ECO:0000256" key="5">
    <source>
        <dbReference type="SAM" id="SignalP"/>
    </source>
</evidence>
<evidence type="ECO:0000256" key="4">
    <source>
        <dbReference type="ARBA" id="ARBA00022970"/>
    </source>
</evidence>
<feature type="signal peptide" evidence="5">
    <location>
        <begin position="1"/>
        <end position="18"/>
    </location>
</feature>
<proteinExistence type="inferred from homology"/>
<comment type="caution">
    <text evidence="7">The sequence shown here is derived from an EMBL/GenBank/DDBJ whole genome shotgun (WGS) entry which is preliminary data.</text>
</comment>
<feature type="chain" id="PRO_5019421229" evidence="5">
    <location>
        <begin position="19"/>
        <end position="405"/>
    </location>
</feature>
<dbReference type="PROSITE" id="PS51257">
    <property type="entry name" value="PROKAR_LIPOPROTEIN"/>
    <property type="match status" value="1"/>
</dbReference>
<organism evidence="7 8">
    <name type="scientific">Aquitalea palustris</name>
    <dbReference type="NCBI Taxonomy" id="2480983"/>
    <lineage>
        <taxon>Bacteria</taxon>
        <taxon>Pseudomonadati</taxon>
        <taxon>Pseudomonadota</taxon>
        <taxon>Betaproteobacteria</taxon>
        <taxon>Neisseriales</taxon>
        <taxon>Chromobacteriaceae</taxon>
        <taxon>Aquitalea</taxon>
    </lineage>
</organism>
<evidence type="ECO:0000256" key="2">
    <source>
        <dbReference type="ARBA" id="ARBA00022448"/>
    </source>
</evidence>
<dbReference type="EMBL" id="RFAR01000007">
    <property type="protein sequence ID" value="RMD01392.1"/>
    <property type="molecule type" value="Genomic_DNA"/>
</dbReference>
<evidence type="ECO:0000259" key="6">
    <source>
        <dbReference type="Pfam" id="PF13458"/>
    </source>
</evidence>
<dbReference type="OrthoDB" id="9783240at2"/>
<evidence type="ECO:0000313" key="7">
    <source>
        <dbReference type="EMBL" id="RMD01392.1"/>
    </source>
</evidence>
<dbReference type="PANTHER" id="PTHR47151:SF2">
    <property type="entry name" value="AMINO ACID BINDING PROTEIN"/>
    <property type="match status" value="1"/>
</dbReference>
<dbReference type="Proteomes" id="UP000274139">
    <property type="component" value="Unassembled WGS sequence"/>
</dbReference>
<name>A0A454JMP8_9NEIS</name>
<dbReference type="RefSeq" id="WP_103523247.1">
    <property type="nucleotide sequence ID" value="NZ_JAIZDC010000001.1"/>
</dbReference>
<dbReference type="InterPro" id="IPR028081">
    <property type="entry name" value="Leu-bd"/>
</dbReference>
<dbReference type="GO" id="GO:0006865">
    <property type="term" value="P:amino acid transport"/>
    <property type="evidence" value="ECO:0007669"/>
    <property type="project" value="UniProtKB-KW"/>
</dbReference>
<dbReference type="InterPro" id="IPR000709">
    <property type="entry name" value="Leu_Ile_Val-bd"/>
</dbReference>
<evidence type="ECO:0000313" key="8">
    <source>
        <dbReference type="Proteomes" id="UP000274139"/>
    </source>
</evidence>
<evidence type="ECO:0000256" key="1">
    <source>
        <dbReference type="ARBA" id="ARBA00010062"/>
    </source>
</evidence>
<keyword evidence="8" id="KW-1185">Reference proteome</keyword>
<dbReference type="PRINTS" id="PR00337">
    <property type="entry name" value="LEUILEVALBP"/>
</dbReference>
<dbReference type="SUPFAM" id="SSF53822">
    <property type="entry name" value="Periplasmic binding protein-like I"/>
    <property type="match status" value="1"/>
</dbReference>
<keyword evidence="4" id="KW-0029">Amino-acid transport</keyword>